<evidence type="ECO:0000256" key="2">
    <source>
        <dbReference type="SAM" id="Phobius"/>
    </source>
</evidence>
<dbReference type="EMBL" id="DUIH01000021">
    <property type="protein sequence ID" value="HIH70161.1"/>
    <property type="molecule type" value="Genomic_DNA"/>
</dbReference>
<protein>
    <recommendedName>
        <fullName evidence="3">Cohesin domain-containing protein</fullName>
    </recommendedName>
</protein>
<dbReference type="GO" id="GO:0000272">
    <property type="term" value="P:polysaccharide catabolic process"/>
    <property type="evidence" value="ECO:0007669"/>
    <property type="project" value="InterPro"/>
</dbReference>
<dbReference type="Gene3D" id="2.60.40.680">
    <property type="match status" value="1"/>
</dbReference>
<dbReference type="Pfam" id="PF00963">
    <property type="entry name" value="Cohesin"/>
    <property type="match status" value="1"/>
</dbReference>
<dbReference type="CDD" id="cd08547">
    <property type="entry name" value="Type_II_cohesin"/>
    <property type="match status" value="1"/>
</dbReference>
<dbReference type="GO" id="GO:0030246">
    <property type="term" value="F:carbohydrate binding"/>
    <property type="evidence" value="ECO:0007669"/>
    <property type="project" value="InterPro"/>
</dbReference>
<accession>A0A832RZK1</accession>
<feature type="compositionally biased region" description="Polar residues" evidence="1">
    <location>
        <begin position="216"/>
        <end position="227"/>
    </location>
</feature>
<dbReference type="RefSeq" id="WP_042684827.1">
    <property type="nucleotide sequence ID" value="NZ_DUIH01000021.1"/>
</dbReference>
<evidence type="ECO:0000313" key="5">
    <source>
        <dbReference type="Proteomes" id="UP000600363"/>
    </source>
</evidence>
<evidence type="ECO:0000259" key="3">
    <source>
        <dbReference type="Pfam" id="PF00963"/>
    </source>
</evidence>
<comment type="caution">
    <text evidence="4">The sequence shown here is derived from an EMBL/GenBank/DDBJ whole genome shotgun (WGS) entry which is preliminary data.</text>
</comment>
<dbReference type="InterPro" id="IPR008965">
    <property type="entry name" value="CBM2/CBM3_carb-bd_dom_sf"/>
</dbReference>
<proteinExistence type="predicted"/>
<dbReference type="PROSITE" id="PS51257">
    <property type="entry name" value="PROKAR_LIPOPROTEIN"/>
    <property type="match status" value="1"/>
</dbReference>
<dbReference type="Proteomes" id="UP000600363">
    <property type="component" value="Unassembled WGS sequence"/>
</dbReference>
<keyword evidence="2" id="KW-0812">Transmembrane</keyword>
<name>A0A832RZK1_9EURY</name>
<evidence type="ECO:0000313" key="4">
    <source>
        <dbReference type="EMBL" id="HIH70161.1"/>
    </source>
</evidence>
<feature type="compositionally biased region" description="Pro residues" evidence="1">
    <location>
        <begin position="192"/>
        <end position="207"/>
    </location>
</feature>
<reference evidence="4" key="1">
    <citation type="journal article" date="2020" name="bioRxiv">
        <title>A rank-normalized archaeal taxonomy based on genome phylogeny resolves widespread incomplete and uneven classifications.</title>
        <authorList>
            <person name="Rinke C."/>
            <person name="Chuvochina M."/>
            <person name="Mussig A.J."/>
            <person name="Chaumeil P.-A."/>
            <person name="Waite D.W."/>
            <person name="Whitman W.B."/>
            <person name="Parks D.H."/>
            <person name="Hugenholtz P."/>
        </authorList>
    </citation>
    <scope>NUCLEOTIDE SEQUENCE</scope>
    <source>
        <strain evidence="4">UBA12518</strain>
    </source>
</reference>
<feature type="domain" description="Cohesin" evidence="3">
    <location>
        <begin position="30"/>
        <end position="166"/>
    </location>
</feature>
<gene>
    <name evidence="4" type="ORF">HA299_06090</name>
</gene>
<keyword evidence="2" id="KW-1133">Transmembrane helix</keyword>
<dbReference type="AlphaFoldDB" id="A0A832RZK1"/>
<organism evidence="4 5">
    <name type="scientific">Methermicoccus shengliensis</name>
    <dbReference type="NCBI Taxonomy" id="660064"/>
    <lineage>
        <taxon>Archaea</taxon>
        <taxon>Methanobacteriati</taxon>
        <taxon>Methanobacteriota</taxon>
        <taxon>Stenosarchaea group</taxon>
        <taxon>Methanomicrobia</taxon>
        <taxon>Methanosarcinales</taxon>
        <taxon>Methermicoccaceae</taxon>
        <taxon>Methermicoccus</taxon>
    </lineage>
</organism>
<dbReference type="InterPro" id="IPR002102">
    <property type="entry name" value="Cohesin_dom"/>
</dbReference>
<feature type="transmembrane region" description="Helical" evidence="2">
    <location>
        <begin position="246"/>
        <end position="265"/>
    </location>
</feature>
<evidence type="ECO:0000256" key="1">
    <source>
        <dbReference type="SAM" id="MobiDB-lite"/>
    </source>
</evidence>
<sequence>MTRRVLIALLLVVLALGCALAQQTATLAVLPSKESVDAGELITVEISVDSQRDVYAAQYELVFDPAVFEVLSQSSGEFLKSDGQSTQVVANSYNNTEGHATYGETRVGTSTGVAGRGVLATMALKVRDDAKSGEYEISFVEDNTILADPTPAPIPSITLVSATITVNGIPQVESTPTSTRRESSSIGVAPQAPQPNPSAPQPNPSPTETPMATPEGTETSVESQDVQTPPPAPVGLPKLPQTSLEVPAPSVLLVMLALLASFLMARRR</sequence>
<keyword evidence="2" id="KW-0472">Membrane</keyword>
<feature type="region of interest" description="Disordered" evidence="1">
    <location>
        <begin position="171"/>
        <end position="238"/>
    </location>
</feature>
<dbReference type="SUPFAM" id="SSF49384">
    <property type="entry name" value="Carbohydrate-binding domain"/>
    <property type="match status" value="1"/>
</dbReference>